<gene>
    <name evidence="3" type="ORF">SAMN06265338_101615</name>
</gene>
<dbReference type="OrthoDB" id="9780507at2"/>
<protein>
    <submittedName>
        <fullName evidence="3">PAP2 superfamily protein</fullName>
    </submittedName>
</protein>
<dbReference type="SUPFAM" id="SSF48317">
    <property type="entry name" value="Acid phosphatase/Vanadium-dependent haloperoxidase"/>
    <property type="match status" value="1"/>
</dbReference>
<dbReference type="SMART" id="SM00014">
    <property type="entry name" value="acidPPc"/>
    <property type="match status" value="1"/>
</dbReference>
<feature type="domain" description="Phosphatidic acid phosphatase type 2/haloperoxidase" evidence="2">
    <location>
        <begin position="77"/>
        <end position="197"/>
    </location>
</feature>
<feature type="transmembrane region" description="Helical" evidence="1">
    <location>
        <begin position="52"/>
        <end position="72"/>
    </location>
</feature>
<keyword evidence="1" id="KW-0812">Transmembrane</keyword>
<name>A0A212QJD2_RHOAC</name>
<keyword evidence="1" id="KW-1133">Transmembrane helix</keyword>
<dbReference type="InterPro" id="IPR000326">
    <property type="entry name" value="PAP2/HPO"/>
</dbReference>
<sequence>MTSRITVLCALLGVLLSIAFVDRPLSLWAYDNFHATRLFYHNLTVPVEGMKILALAGLIWCGALFASGRALAGRHAAILRLSLATLTAMAVKDLLKFGFGRTWPETWVNANPSFITDHVFAFAPFHGGTGWSAFPSGHEAVAAAFCAALWALAPRLRALCVVIVLVVAAGLIGADEHWLSDVIAGGLVGWLIGALLARVDLPKVGGPG</sequence>
<evidence type="ECO:0000259" key="2">
    <source>
        <dbReference type="SMART" id="SM00014"/>
    </source>
</evidence>
<feature type="transmembrane region" description="Helical" evidence="1">
    <location>
        <begin position="178"/>
        <end position="197"/>
    </location>
</feature>
<organism evidence="3 4">
    <name type="scientific">Rhodoblastus acidophilus</name>
    <name type="common">Rhodopseudomonas acidophila</name>
    <dbReference type="NCBI Taxonomy" id="1074"/>
    <lineage>
        <taxon>Bacteria</taxon>
        <taxon>Pseudomonadati</taxon>
        <taxon>Pseudomonadota</taxon>
        <taxon>Alphaproteobacteria</taxon>
        <taxon>Hyphomicrobiales</taxon>
        <taxon>Rhodoblastaceae</taxon>
        <taxon>Rhodoblastus</taxon>
    </lineage>
</organism>
<dbReference type="AlphaFoldDB" id="A0A212QJD2"/>
<dbReference type="RefSeq" id="WP_158255144.1">
    <property type="nucleotide sequence ID" value="NZ_FYDG01000001.1"/>
</dbReference>
<dbReference type="Pfam" id="PF01569">
    <property type="entry name" value="PAP2"/>
    <property type="match status" value="1"/>
</dbReference>
<dbReference type="Proteomes" id="UP000198418">
    <property type="component" value="Unassembled WGS sequence"/>
</dbReference>
<feature type="transmembrane region" description="Helical" evidence="1">
    <location>
        <begin position="156"/>
        <end position="172"/>
    </location>
</feature>
<dbReference type="Gene3D" id="1.20.144.10">
    <property type="entry name" value="Phosphatidic acid phosphatase type 2/haloperoxidase"/>
    <property type="match status" value="1"/>
</dbReference>
<evidence type="ECO:0000313" key="3">
    <source>
        <dbReference type="EMBL" id="SNB59448.1"/>
    </source>
</evidence>
<keyword evidence="1" id="KW-0472">Membrane</keyword>
<reference evidence="4" key="1">
    <citation type="submission" date="2017-06" db="EMBL/GenBank/DDBJ databases">
        <authorList>
            <person name="Varghese N."/>
            <person name="Submissions S."/>
        </authorList>
    </citation>
    <scope>NUCLEOTIDE SEQUENCE [LARGE SCALE GENOMIC DNA]</scope>
    <source>
        <strain evidence="4">DSM 137</strain>
    </source>
</reference>
<keyword evidence="4" id="KW-1185">Reference proteome</keyword>
<proteinExistence type="predicted"/>
<accession>A0A212QJD2</accession>
<evidence type="ECO:0000256" key="1">
    <source>
        <dbReference type="SAM" id="Phobius"/>
    </source>
</evidence>
<evidence type="ECO:0000313" key="4">
    <source>
        <dbReference type="Proteomes" id="UP000198418"/>
    </source>
</evidence>
<dbReference type="EMBL" id="FYDG01000001">
    <property type="protein sequence ID" value="SNB59448.1"/>
    <property type="molecule type" value="Genomic_DNA"/>
</dbReference>
<dbReference type="InterPro" id="IPR036938">
    <property type="entry name" value="PAP2/HPO_sf"/>
</dbReference>